<sequence length="294" mass="34174">MSHHYRHSEERWSFLTPWTAVLRKQLRHCASKTQDGIFGTPQLFLSVVIPNESVQQDTEDQNVSEDAQSTHEGLKLLAAVAHVSYDAWRYFLTHYCGVVLGYEGDETFEAGILVQYKLTMYCSTDTYVSDLVQMCGLQQHQNYQRIYLEALAKIAAMDERLKQGKDIEILVKMLFYPNIWNRKCRLDELLMVRDAMELIRQQRAEWGGKLPSVRCTFFLEPMEASFNQCDIDMDMVKMLEAQRLDDAWFSLEYYTKSRVKNELKPGIGAVDDVDLWLFEPMSRYLAGESGRDLC</sequence>
<reference evidence="1" key="1">
    <citation type="submission" date="2013-11" db="EMBL/GenBank/DDBJ databases">
        <title>The Genome Sequence of Phytophthora parasitica CHvinca01.</title>
        <authorList>
            <consortium name="The Broad Institute Genomics Platform"/>
            <person name="Russ C."/>
            <person name="Tyler B."/>
            <person name="Panabieres F."/>
            <person name="Shan W."/>
            <person name="Tripathy S."/>
            <person name="Grunwald N."/>
            <person name="Machado M."/>
            <person name="Johnson C.S."/>
            <person name="Arredondo F."/>
            <person name="Hong C."/>
            <person name="Coffey M."/>
            <person name="Young S.K."/>
            <person name="Zeng Q."/>
            <person name="Gargeya S."/>
            <person name="Fitzgerald M."/>
            <person name="Abouelleil A."/>
            <person name="Alvarado L."/>
            <person name="Chapman S.B."/>
            <person name="Gainer-Dewar J."/>
            <person name="Goldberg J."/>
            <person name="Griggs A."/>
            <person name="Gujja S."/>
            <person name="Hansen M."/>
            <person name="Howarth C."/>
            <person name="Imamovic A."/>
            <person name="Ireland A."/>
            <person name="Larimer J."/>
            <person name="McCowan C."/>
            <person name="Murphy C."/>
            <person name="Pearson M."/>
            <person name="Poon T.W."/>
            <person name="Priest M."/>
            <person name="Roberts A."/>
            <person name="Saif S."/>
            <person name="Shea T."/>
            <person name="Sykes S."/>
            <person name="Wortman J."/>
            <person name="Nusbaum C."/>
            <person name="Birren B."/>
        </authorList>
    </citation>
    <scope>NUCLEOTIDE SEQUENCE [LARGE SCALE GENOMIC DNA]</scope>
    <source>
        <strain evidence="1">CHvinca01</strain>
    </source>
</reference>
<dbReference type="EMBL" id="KI677992">
    <property type="protein sequence ID" value="ETM00525.1"/>
    <property type="molecule type" value="Genomic_DNA"/>
</dbReference>
<organism evidence="1">
    <name type="scientific">Phytophthora nicotianae</name>
    <name type="common">Potato buckeye rot agent</name>
    <name type="synonym">Phytophthora parasitica</name>
    <dbReference type="NCBI Taxonomy" id="4792"/>
    <lineage>
        <taxon>Eukaryota</taxon>
        <taxon>Sar</taxon>
        <taxon>Stramenopiles</taxon>
        <taxon>Oomycota</taxon>
        <taxon>Peronosporomycetes</taxon>
        <taxon>Peronosporales</taxon>
        <taxon>Peronosporaceae</taxon>
        <taxon>Phytophthora</taxon>
    </lineage>
</organism>
<protein>
    <submittedName>
        <fullName evidence="1">Uncharacterized protein</fullName>
    </submittedName>
</protein>
<dbReference type="Proteomes" id="UP000054423">
    <property type="component" value="Unassembled WGS sequence"/>
</dbReference>
<accession>W2LV06</accession>
<gene>
    <name evidence="1" type="ORF">L917_02759</name>
</gene>
<evidence type="ECO:0000313" key="1">
    <source>
        <dbReference type="EMBL" id="ETM00525.1"/>
    </source>
</evidence>
<dbReference type="AlphaFoldDB" id="W2LV06"/>
<proteinExistence type="predicted"/>
<name>W2LV06_PHYNI</name>
<dbReference type="VEuPathDB" id="FungiDB:PPTG_17217"/>